<dbReference type="PANTHER" id="PTHR45436">
    <property type="entry name" value="SENSOR HISTIDINE KINASE YKOH"/>
    <property type="match status" value="1"/>
</dbReference>
<dbReference type="PROSITE" id="PS50885">
    <property type="entry name" value="HAMP"/>
    <property type="match status" value="1"/>
</dbReference>
<evidence type="ECO:0000256" key="11">
    <source>
        <dbReference type="SAM" id="Phobius"/>
    </source>
</evidence>
<evidence type="ECO:0000259" key="13">
    <source>
        <dbReference type="PROSITE" id="PS50885"/>
    </source>
</evidence>
<dbReference type="Pfam" id="PF00672">
    <property type="entry name" value="HAMP"/>
    <property type="match status" value="1"/>
</dbReference>
<dbReference type="Proteomes" id="UP000321154">
    <property type="component" value="Unassembled WGS sequence"/>
</dbReference>
<dbReference type="InterPro" id="IPR004358">
    <property type="entry name" value="Sig_transdc_His_kin-like_C"/>
</dbReference>
<dbReference type="Pfam" id="PF02518">
    <property type="entry name" value="HATPase_c"/>
    <property type="match status" value="1"/>
</dbReference>
<dbReference type="SMART" id="SM00304">
    <property type="entry name" value="HAMP"/>
    <property type="match status" value="1"/>
</dbReference>
<sequence length="374" mass="39666">MARRRGPSARLRLTLSFAGVVVVTGALLLAVVWLYLLRYVPRTVDSTSGFVPGRGDLVDAFAPRAALALVVLLVLGMVCGWLLAGRLLAPLDRLAEAARLVGQGSLSHRVGLMGRSDEFRELADAFDAMLTTVEAQVESQRRFAADASHELRTPLAVTRTLLDVAREDPSHDPSTLVERLSAINTRAVNLTEALLLLSRAGHQPPTGETVDLSLLAEEAVETLLSLAERKAITLEAAGDTAVTTGSPALLLQVATNLVHNGVVHNLPSSRQDSMDAFVRIRTGVDGDHVVLEVESTGEEVPSELLSTLTEPFRRGAARLHDDHGGTGLGLAIVDAVVRGHGGRLDVAARPGGGLVVRVRLPRPRPGTTTDVPSA</sequence>
<name>A0A7W3PJZ7_9MICO</name>
<reference evidence="15 17" key="2">
    <citation type="submission" date="2020-07" db="EMBL/GenBank/DDBJ databases">
        <title>Sequencing the genomes of 1000 actinobacteria strains.</title>
        <authorList>
            <person name="Klenk H.-P."/>
        </authorList>
    </citation>
    <scope>NUCLEOTIDE SEQUENCE [LARGE SCALE GENOMIC DNA]</scope>
    <source>
        <strain evidence="15 17">DSM 10309</strain>
    </source>
</reference>
<evidence type="ECO:0000256" key="7">
    <source>
        <dbReference type="ARBA" id="ARBA00022777"/>
    </source>
</evidence>
<comment type="catalytic activity">
    <reaction evidence="1">
        <text>ATP + protein L-histidine = ADP + protein N-phospho-L-histidine.</text>
        <dbReference type="EC" id="2.7.13.3"/>
    </reaction>
</comment>
<evidence type="ECO:0000313" key="14">
    <source>
        <dbReference type="EMBL" id="GEK83649.1"/>
    </source>
</evidence>
<feature type="domain" description="HAMP" evidence="13">
    <location>
        <begin position="85"/>
        <end position="138"/>
    </location>
</feature>
<dbReference type="GO" id="GO:0005886">
    <property type="term" value="C:plasma membrane"/>
    <property type="evidence" value="ECO:0007669"/>
    <property type="project" value="UniProtKB-SubCell"/>
</dbReference>
<evidence type="ECO:0000313" key="17">
    <source>
        <dbReference type="Proteomes" id="UP000522688"/>
    </source>
</evidence>
<evidence type="ECO:0000259" key="12">
    <source>
        <dbReference type="PROSITE" id="PS50109"/>
    </source>
</evidence>
<evidence type="ECO:0000313" key="15">
    <source>
        <dbReference type="EMBL" id="MBA8814259.1"/>
    </source>
</evidence>
<dbReference type="InterPro" id="IPR050428">
    <property type="entry name" value="TCS_sensor_his_kinase"/>
</dbReference>
<dbReference type="PROSITE" id="PS50109">
    <property type="entry name" value="HIS_KIN"/>
    <property type="match status" value="1"/>
</dbReference>
<feature type="transmembrane region" description="Helical" evidence="11">
    <location>
        <begin position="65"/>
        <end position="84"/>
    </location>
</feature>
<dbReference type="SMART" id="SM00387">
    <property type="entry name" value="HATPase_c"/>
    <property type="match status" value="1"/>
</dbReference>
<keyword evidence="5 15" id="KW-0808">Transferase</keyword>
<evidence type="ECO:0000256" key="8">
    <source>
        <dbReference type="ARBA" id="ARBA00022989"/>
    </source>
</evidence>
<dbReference type="CDD" id="cd06225">
    <property type="entry name" value="HAMP"/>
    <property type="match status" value="1"/>
</dbReference>
<evidence type="ECO:0000256" key="4">
    <source>
        <dbReference type="ARBA" id="ARBA00022553"/>
    </source>
</evidence>
<evidence type="ECO:0000256" key="2">
    <source>
        <dbReference type="ARBA" id="ARBA00004236"/>
    </source>
</evidence>
<keyword evidence="9" id="KW-0902">Two-component regulatory system</keyword>
<evidence type="ECO:0000256" key="6">
    <source>
        <dbReference type="ARBA" id="ARBA00022692"/>
    </source>
</evidence>
<dbReference type="EMBL" id="JACGWW010000003">
    <property type="protein sequence ID" value="MBA8814259.1"/>
    <property type="molecule type" value="Genomic_DNA"/>
</dbReference>
<dbReference type="EC" id="2.7.13.3" evidence="3"/>
<dbReference type="Pfam" id="PF00512">
    <property type="entry name" value="HisKA"/>
    <property type="match status" value="1"/>
</dbReference>
<accession>A0A7W3PJZ7</accession>
<dbReference type="SUPFAM" id="SSF47384">
    <property type="entry name" value="Homodimeric domain of signal transducing histidine kinase"/>
    <property type="match status" value="1"/>
</dbReference>
<gene>
    <name evidence="15" type="ORF">FB463_002525</name>
    <name evidence="14" type="ORF">FFA01_19580</name>
</gene>
<dbReference type="OrthoDB" id="9786919at2"/>
<dbReference type="InterPro" id="IPR036890">
    <property type="entry name" value="HATPase_C_sf"/>
</dbReference>
<comment type="caution">
    <text evidence="15">The sequence shown here is derived from an EMBL/GenBank/DDBJ whole genome shotgun (WGS) entry which is preliminary data.</text>
</comment>
<dbReference type="EMBL" id="BJUV01000018">
    <property type="protein sequence ID" value="GEK83649.1"/>
    <property type="molecule type" value="Genomic_DNA"/>
</dbReference>
<protein>
    <recommendedName>
        <fullName evidence="3">histidine kinase</fullName>
        <ecNumber evidence="3">2.7.13.3</ecNumber>
    </recommendedName>
</protein>
<dbReference type="SMART" id="SM00388">
    <property type="entry name" value="HisKA"/>
    <property type="match status" value="1"/>
</dbReference>
<dbReference type="PANTHER" id="PTHR45436:SF5">
    <property type="entry name" value="SENSOR HISTIDINE KINASE TRCS"/>
    <property type="match status" value="1"/>
</dbReference>
<evidence type="ECO:0000256" key="5">
    <source>
        <dbReference type="ARBA" id="ARBA00022679"/>
    </source>
</evidence>
<keyword evidence="8 11" id="KW-1133">Transmembrane helix</keyword>
<dbReference type="InterPro" id="IPR005467">
    <property type="entry name" value="His_kinase_dom"/>
</dbReference>
<feature type="domain" description="Histidine kinase" evidence="12">
    <location>
        <begin position="146"/>
        <end position="364"/>
    </location>
</feature>
<evidence type="ECO:0000256" key="3">
    <source>
        <dbReference type="ARBA" id="ARBA00012438"/>
    </source>
</evidence>
<dbReference type="InterPro" id="IPR003661">
    <property type="entry name" value="HisK_dim/P_dom"/>
</dbReference>
<reference evidence="14 16" key="1">
    <citation type="submission" date="2019-07" db="EMBL/GenBank/DDBJ databases">
        <title>Whole genome shotgun sequence of Frigoribacterium faeni NBRC 103066.</title>
        <authorList>
            <person name="Hosoyama A."/>
            <person name="Uohara A."/>
            <person name="Ohji S."/>
            <person name="Ichikawa N."/>
        </authorList>
    </citation>
    <scope>NUCLEOTIDE SEQUENCE [LARGE SCALE GENOMIC DNA]</scope>
    <source>
        <strain evidence="14 16">NBRC 103066</strain>
    </source>
</reference>
<dbReference type="Gene3D" id="6.10.340.10">
    <property type="match status" value="1"/>
</dbReference>
<keyword evidence="6 11" id="KW-0812">Transmembrane</keyword>
<keyword evidence="7 15" id="KW-0418">Kinase</keyword>
<dbReference type="CDD" id="cd00082">
    <property type="entry name" value="HisKA"/>
    <property type="match status" value="1"/>
</dbReference>
<feature type="transmembrane region" description="Helical" evidence="11">
    <location>
        <begin position="12"/>
        <end position="36"/>
    </location>
</feature>
<dbReference type="Gene3D" id="1.10.287.130">
    <property type="match status" value="1"/>
</dbReference>
<evidence type="ECO:0000256" key="1">
    <source>
        <dbReference type="ARBA" id="ARBA00000085"/>
    </source>
</evidence>
<dbReference type="InterPro" id="IPR003660">
    <property type="entry name" value="HAMP_dom"/>
</dbReference>
<dbReference type="InterPro" id="IPR003594">
    <property type="entry name" value="HATPase_dom"/>
</dbReference>
<organism evidence="15 17">
    <name type="scientific">Frigoribacterium faeni</name>
    <dbReference type="NCBI Taxonomy" id="145483"/>
    <lineage>
        <taxon>Bacteria</taxon>
        <taxon>Bacillati</taxon>
        <taxon>Actinomycetota</taxon>
        <taxon>Actinomycetes</taxon>
        <taxon>Micrococcales</taxon>
        <taxon>Microbacteriaceae</taxon>
        <taxon>Frigoribacterium</taxon>
    </lineage>
</organism>
<keyword evidence="16" id="KW-1185">Reference proteome</keyword>
<comment type="subcellular location">
    <subcellularLocation>
        <location evidence="2">Cell membrane</location>
    </subcellularLocation>
</comment>
<dbReference type="Gene3D" id="3.30.565.10">
    <property type="entry name" value="Histidine kinase-like ATPase, C-terminal domain"/>
    <property type="match status" value="1"/>
</dbReference>
<dbReference type="AlphaFoldDB" id="A0A7W3PJZ7"/>
<dbReference type="RefSeq" id="WP_146855587.1">
    <property type="nucleotide sequence ID" value="NZ_BAAAHR010000007.1"/>
</dbReference>
<dbReference type="PRINTS" id="PR00344">
    <property type="entry name" value="BCTRLSENSOR"/>
</dbReference>
<proteinExistence type="predicted"/>
<dbReference type="GO" id="GO:0000155">
    <property type="term" value="F:phosphorelay sensor kinase activity"/>
    <property type="evidence" value="ECO:0007669"/>
    <property type="project" value="InterPro"/>
</dbReference>
<dbReference type="SUPFAM" id="SSF158472">
    <property type="entry name" value="HAMP domain-like"/>
    <property type="match status" value="1"/>
</dbReference>
<dbReference type="Proteomes" id="UP000522688">
    <property type="component" value="Unassembled WGS sequence"/>
</dbReference>
<dbReference type="CDD" id="cd00075">
    <property type="entry name" value="HATPase"/>
    <property type="match status" value="1"/>
</dbReference>
<evidence type="ECO:0000256" key="9">
    <source>
        <dbReference type="ARBA" id="ARBA00023012"/>
    </source>
</evidence>
<dbReference type="SUPFAM" id="SSF55874">
    <property type="entry name" value="ATPase domain of HSP90 chaperone/DNA topoisomerase II/histidine kinase"/>
    <property type="match status" value="1"/>
</dbReference>
<keyword evidence="4" id="KW-0597">Phosphoprotein</keyword>
<dbReference type="InterPro" id="IPR036097">
    <property type="entry name" value="HisK_dim/P_sf"/>
</dbReference>
<evidence type="ECO:0000256" key="10">
    <source>
        <dbReference type="ARBA" id="ARBA00023136"/>
    </source>
</evidence>
<evidence type="ECO:0000313" key="16">
    <source>
        <dbReference type="Proteomes" id="UP000321154"/>
    </source>
</evidence>
<keyword evidence="10 11" id="KW-0472">Membrane</keyword>